<dbReference type="InterPro" id="IPR050925">
    <property type="entry name" value="Rhomboid_protease_S54"/>
</dbReference>
<dbReference type="GO" id="GO:0004252">
    <property type="term" value="F:serine-type endopeptidase activity"/>
    <property type="evidence" value="ECO:0007669"/>
    <property type="project" value="InterPro"/>
</dbReference>
<evidence type="ECO:0000256" key="5">
    <source>
        <dbReference type="ARBA" id="ARBA00022989"/>
    </source>
</evidence>
<keyword evidence="4 9" id="KW-0378">Hydrolase</keyword>
<keyword evidence="9" id="KW-0645">Protease</keyword>
<dbReference type="AlphaFoldDB" id="A0AAU7C7G3"/>
<sequence>MTEPDPFAAPPGFDDDDDIPTIDHAMMHSDVDFEAGMSSLPLVSLALMIACALVFAFQVVGGARIDVDRLSAIGALVPDRVRDGEVWRLVSATFLHGNFDHLLGNMLMLFILGMACEHAFGRPQFILLYVASGIFGSLCSLMGGRVSVGASGAIFGLAGALIVLFWRHRGRLHLRDRRIGVVLAGWAGYQFLLGLINPNVDNLAHLGGLLGGAALGLILRPAVLDGRDEVSTHPVSLAGMVLSCGGLGATALFFLPRLLR</sequence>
<dbReference type="Pfam" id="PF01694">
    <property type="entry name" value="Rhomboid"/>
    <property type="match status" value="1"/>
</dbReference>
<dbReference type="Gene3D" id="1.20.1540.10">
    <property type="entry name" value="Rhomboid-like"/>
    <property type="match status" value="1"/>
</dbReference>
<dbReference type="RefSeq" id="WP_406693778.1">
    <property type="nucleotide sequence ID" value="NZ_CP155447.1"/>
</dbReference>
<keyword evidence="3 7" id="KW-0812">Transmembrane</keyword>
<evidence type="ECO:0000256" key="6">
    <source>
        <dbReference type="ARBA" id="ARBA00023136"/>
    </source>
</evidence>
<evidence type="ECO:0000256" key="3">
    <source>
        <dbReference type="ARBA" id="ARBA00022692"/>
    </source>
</evidence>
<proteinExistence type="inferred from homology"/>
<name>A0AAU7C7G3_9BACT</name>
<dbReference type="InterPro" id="IPR035952">
    <property type="entry name" value="Rhomboid-like_sf"/>
</dbReference>
<keyword evidence="6 7" id="KW-0472">Membrane</keyword>
<dbReference type="GO" id="GO:0016020">
    <property type="term" value="C:membrane"/>
    <property type="evidence" value="ECO:0007669"/>
    <property type="project" value="UniProtKB-SubCell"/>
</dbReference>
<feature type="transmembrane region" description="Helical" evidence="7">
    <location>
        <begin position="125"/>
        <end position="143"/>
    </location>
</feature>
<protein>
    <submittedName>
        <fullName evidence="9">Rhomboid family intramembrane serine protease</fullName>
        <ecNumber evidence="9">3.4.21.-</ecNumber>
    </submittedName>
</protein>
<evidence type="ECO:0000256" key="2">
    <source>
        <dbReference type="ARBA" id="ARBA00009045"/>
    </source>
</evidence>
<feature type="transmembrane region" description="Helical" evidence="7">
    <location>
        <begin position="235"/>
        <end position="255"/>
    </location>
</feature>
<dbReference type="PANTHER" id="PTHR43731:SF14">
    <property type="entry name" value="PRESENILIN-ASSOCIATED RHOMBOID-LIKE PROTEIN, MITOCHONDRIAL"/>
    <property type="match status" value="1"/>
</dbReference>
<reference evidence="9" key="1">
    <citation type="submission" date="2024-05" db="EMBL/GenBank/DDBJ databases">
        <title>Planctomycetes of the genus Singulisphaera possess chitinolytic capabilities.</title>
        <authorList>
            <person name="Ivanova A."/>
        </authorList>
    </citation>
    <scope>NUCLEOTIDE SEQUENCE</scope>
    <source>
        <strain evidence="9">Ch08T</strain>
    </source>
</reference>
<keyword evidence="5 7" id="KW-1133">Transmembrane helix</keyword>
<gene>
    <name evidence="9" type="ORF">V5E97_22345</name>
</gene>
<dbReference type="EC" id="3.4.21.-" evidence="9"/>
<feature type="transmembrane region" description="Helical" evidence="7">
    <location>
        <begin position="179"/>
        <end position="197"/>
    </location>
</feature>
<feature type="transmembrane region" description="Helical" evidence="7">
    <location>
        <begin position="42"/>
        <end position="61"/>
    </location>
</feature>
<dbReference type="PANTHER" id="PTHR43731">
    <property type="entry name" value="RHOMBOID PROTEASE"/>
    <property type="match status" value="1"/>
</dbReference>
<comment type="similarity">
    <text evidence="2">Belongs to the peptidase S54 family.</text>
</comment>
<dbReference type="GO" id="GO:0006508">
    <property type="term" value="P:proteolysis"/>
    <property type="evidence" value="ECO:0007669"/>
    <property type="project" value="UniProtKB-KW"/>
</dbReference>
<evidence type="ECO:0000313" key="9">
    <source>
        <dbReference type="EMBL" id="XBH01090.1"/>
    </source>
</evidence>
<comment type="subcellular location">
    <subcellularLocation>
        <location evidence="1">Membrane</location>
        <topology evidence="1">Multi-pass membrane protein</topology>
    </subcellularLocation>
</comment>
<dbReference type="SUPFAM" id="SSF144091">
    <property type="entry name" value="Rhomboid-like"/>
    <property type="match status" value="1"/>
</dbReference>
<organism evidence="9">
    <name type="scientific">Singulisphaera sp. Ch08</name>
    <dbReference type="NCBI Taxonomy" id="3120278"/>
    <lineage>
        <taxon>Bacteria</taxon>
        <taxon>Pseudomonadati</taxon>
        <taxon>Planctomycetota</taxon>
        <taxon>Planctomycetia</taxon>
        <taxon>Isosphaerales</taxon>
        <taxon>Isosphaeraceae</taxon>
        <taxon>Singulisphaera</taxon>
    </lineage>
</organism>
<evidence type="ECO:0000256" key="1">
    <source>
        <dbReference type="ARBA" id="ARBA00004141"/>
    </source>
</evidence>
<dbReference type="EMBL" id="CP155447">
    <property type="protein sequence ID" value="XBH01090.1"/>
    <property type="molecule type" value="Genomic_DNA"/>
</dbReference>
<feature type="domain" description="Peptidase S54 rhomboid" evidence="8">
    <location>
        <begin position="84"/>
        <end position="220"/>
    </location>
</feature>
<evidence type="ECO:0000256" key="4">
    <source>
        <dbReference type="ARBA" id="ARBA00022801"/>
    </source>
</evidence>
<accession>A0AAU7C7G3</accession>
<evidence type="ECO:0000259" key="8">
    <source>
        <dbReference type="Pfam" id="PF01694"/>
    </source>
</evidence>
<dbReference type="InterPro" id="IPR022764">
    <property type="entry name" value="Peptidase_S54_rhomboid_dom"/>
</dbReference>
<feature type="transmembrane region" description="Helical" evidence="7">
    <location>
        <begin position="149"/>
        <end position="167"/>
    </location>
</feature>
<feature type="transmembrane region" description="Helical" evidence="7">
    <location>
        <begin position="203"/>
        <end position="223"/>
    </location>
</feature>
<evidence type="ECO:0000256" key="7">
    <source>
        <dbReference type="SAM" id="Phobius"/>
    </source>
</evidence>